<dbReference type="AlphaFoldDB" id="A0A5C3EVD9"/>
<name>A0A5C3EVD9_9BASI</name>
<dbReference type="OrthoDB" id="3358750at2759"/>
<dbReference type="Proteomes" id="UP000323386">
    <property type="component" value="Unassembled WGS sequence"/>
</dbReference>
<feature type="compositionally biased region" description="Basic and acidic residues" evidence="1">
    <location>
        <begin position="65"/>
        <end position="118"/>
    </location>
</feature>
<reference evidence="2 3" key="1">
    <citation type="submission" date="2018-03" db="EMBL/GenBank/DDBJ databases">
        <authorList>
            <person name="Guldener U."/>
        </authorList>
    </citation>
    <scope>NUCLEOTIDE SEQUENCE [LARGE SCALE GENOMIC DNA]</scope>
    <source>
        <strain evidence="2 3">DAOM196992</strain>
    </source>
</reference>
<dbReference type="PANTHER" id="PTHR39475">
    <property type="entry name" value="CONIDIATION-SPECIFIC PROTEIN 6"/>
    <property type="match status" value="1"/>
</dbReference>
<evidence type="ECO:0000256" key="1">
    <source>
        <dbReference type="SAM" id="MobiDB-lite"/>
    </source>
</evidence>
<proteinExistence type="predicted"/>
<feature type="compositionally biased region" description="Basic and acidic residues" evidence="1">
    <location>
        <begin position="7"/>
        <end position="16"/>
    </location>
</feature>
<accession>A0A5C3EVD9</accession>
<organism evidence="2 3">
    <name type="scientific">Pseudozyma flocculosa</name>
    <dbReference type="NCBI Taxonomy" id="84751"/>
    <lineage>
        <taxon>Eukaryota</taxon>
        <taxon>Fungi</taxon>
        <taxon>Dikarya</taxon>
        <taxon>Basidiomycota</taxon>
        <taxon>Ustilaginomycotina</taxon>
        <taxon>Ustilaginomycetes</taxon>
        <taxon>Ustilaginales</taxon>
        <taxon>Ustilaginaceae</taxon>
        <taxon>Pseudozyma</taxon>
    </lineage>
</organism>
<feature type="region of interest" description="Disordered" evidence="1">
    <location>
        <begin position="1"/>
        <end position="118"/>
    </location>
</feature>
<gene>
    <name evidence="2" type="ORF">PSFLO_01714</name>
</gene>
<keyword evidence="3" id="KW-1185">Reference proteome</keyword>
<protein>
    <submittedName>
        <fullName evidence="2">Uncharacterized protein</fullName>
    </submittedName>
</protein>
<feature type="compositionally biased region" description="Basic and acidic residues" evidence="1">
    <location>
        <begin position="27"/>
        <end position="56"/>
    </location>
</feature>
<dbReference type="PANTHER" id="PTHR39475:SF1">
    <property type="entry name" value="CONIDIATION-SPECIFIC PROTEIN 6"/>
    <property type="match status" value="1"/>
</dbReference>
<evidence type="ECO:0000313" key="2">
    <source>
        <dbReference type="EMBL" id="SPO36243.1"/>
    </source>
</evidence>
<sequence>MSTIAKYETHAEDGDQRNASGPNPDVGMHHDDDRKNHEKGVENSHLNLDSRDEKSIKNKLAQAGKEAKEEAQREKAKDDEKPTDAAREHGNEPSRGAKIDEMLEEEDRKTLEAKGIKP</sequence>
<evidence type="ECO:0000313" key="3">
    <source>
        <dbReference type="Proteomes" id="UP000323386"/>
    </source>
</evidence>
<dbReference type="EMBL" id="OOIP01000004">
    <property type="protein sequence ID" value="SPO36243.1"/>
    <property type="molecule type" value="Genomic_DNA"/>
</dbReference>